<sequence>MSLAETIYQHSLNLPESVAKEALDFIVFLEQRYGIKKKTDLASDTEAFLAAVTGGLSDDFPDDITDEDLGSDIPRQELN</sequence>
<accession>H8GRL2</accession>
<feature type="compositionally biased region" description="Acidic residues" evidence="1">
    <location>
        <begin position="59"/>
        <end position="70"/>
    </location>
</feature>
<reference evidence="3 4" key="1">
    <citation type="journal article" date="2013" name="Genome Announc.">
        <title>Genome Sequence of the Obligate Gammaproteobacterial Methanotroph Methylomicrobium album Strain BG8.</title>
        <authorList>
            <person name="Kits K.D."/>
            <person name="Kalyuzhnaya M.G."/>
            <person name="Klotz M.G."/>
            <person name="Jetten M.S."/>
            <person name="Op den Camp H.J."/>
            <person name="Vuilleumier S."/>
            <person name="Bringel F."/>
            <person name="Dispirito A.A."/>
            <person name="Murrell J.C."/>
            <person name="Bruce D."/>
            <person name="Cheng J.F."/>
            <person name="Copeland A."/>
            <person name="Goodwin L."/>
            <person name="Hauser L."/>
            <person name="Lajus A."/>
            <person name="Land M.L."/>
            <person name="Lapidus A."/>
            <person name="Lucas S."/>
            <person name="Medigue C."/>
            <person name="Pitluck S."/>
            <person name="Woyke T."/>
            <person name="Zeytun A."/>
            <person name="Stein L.Y."/>
        </authorList>
    </citation>
    <scope>NUCLEOTIDE SEQUENCE [LARGE SCALE GENOMIC DNA]</scope>
    <source>
        <strain evidence="3 4">BG8</strain>
        <plasmid evidence="3">pMETAL01</plasmid>
    </source>
</reference>
<dbReference type="EMBL" id="CM001476">
    <property type="protein sequence ID" value="EIC27854.1"/>
    <property type="molecule type" value="Genomic_DNA"/>
</dbReference>
<dbReference type="RefSeq" id="WP_005375217.1">
    <property type="nucleotide sequence ID" value="NZ_CM001476.1"/>
</dbReference>
<dbReference type="AlphaFoldDB" id="H8GRL2"/>
<feature type="region of interest" description="Disordered" evidence="1">
    <location>
        <begin position="59"/>
        <end position="79"/>
    </location>
</feature>
<protein>
    <recommendedName>
        <fullName evidence="2">DUF2281 domain-containing protein</fullName>
    </recommendedName>
</protein>
<dbReference type="Proteomes" id="UP000005090">
    <property type="component" value="Plasmid pMETAL01"/>
</dbReference>
<gene>
    <name evidence="3" type="ORF">Metal_4023</name>
</gene>
<evidence type="ECO:0000259" key="2">
    <source>
        <dbReference type="Pfam" id="PF10047"/>
    </source>
</evidence>
<evidence type="ECO:0000313" key="4">
    <source>
        <dbReference type="Proteomes" id="UP000005090"/>
    </source>
</evidence>
<name>H8GRL2_METAL</name>
<evidence type="ECO:0000256" key="1">
    <source>
        <dbReference type="SAM" id="MobiDB-lite"/>
    </source>
</evidence>
<dbReference type="Pfam" id="PF10047">
    <property type="entry name" value="DUF2281"/>
    <property type="match status" value="1"/>
</dbReference>
<keyword evidence="4" id="KW-1185">Reference proteome</keyword>
<keyword evidence="3" id="KW-0614">Plasmid</keyword>
<feature type="domain" description="DUF2281" evidence="2">
    <location>
        <begin position="6"/>
        <end position="63"/>
    </location>
</feature>
<evidence type="ECO:0000313" key="3">
    <source>
        <dbReference type="EMBL" id="EIC27854.1"/>
    </source>
</evidence>
<dbReference type="eggNOG" id="ENOG50318JB">
    <property type="taxonomic scope" value="Bacteria"/>
</dbReference>
<dbReference type="HOGENOM" id="CLU_2601957_0_0_6"/>
<dbReference type="InterPro" id="IPR018739">
    <property type="entry name" value="DUF2281"/>
</dbReference>
<organism evidence="3 4">
    <name type="scientific">Methylomicrobium album BG8</name>
    <dbReference type="NCBI Taxonomy" id="686340"/>
    <lineage>
        <taxon>Bacteria</taxon>
        <taxon>Pseudomonadati</taxon>
        <taxon>Pseudomonadota</taxon>
        <taxon>Gammaproteobacteria</taxon>
        <taxon>Methylococcales</taxon>
        <taxon>Methylococcaceae</taxon>
        <taxon>Methylomicrobium</taxon>
    </lineage>
</organism>
<proteinExistence type="predicted"/>
<geneLocation type="plasmid" evidence="3 4">
    <name>pMETAL01</name>
</geneLocation>